<accession>H8ZFE2</accession>
<feature type="compositionally biased region" description="Low complexity" evidence="1">
    <location>
        <begin position="1162"/>
        <end position="1195"/>
    </location>
</feature>
<reference evidence="3" key="1">
    <citation type="submission" date="2011-03" db="EMBL/GenBank/DDBJ databases">
        <title>The Genome Sequence of Nematocida sp1 strain ERTm2.</title>
        <authorList>
            <consortium name="The Broad Institute Genome Sequencing Platform"/>
            <consortium name="The Broad Institute Genome Sequencing Center for Infectious Disease"/>
            <person name="Cuomo C."/>
            <person name="Troemel E."/>
            <person name="Young S.K."/>
            <person name="Zeng Q."/>
            <person name="Gargeya S."/>
            <person name="Fitzgerald M."/>
            <person name="Haas B."/>
            <person name="Abouelleil A."/>
            <person name="Alvarado L."/>
            <person name="Arachchi H.M."/>
            <person name="Berlin A."/>
            <person name="Brown A."/>
            <person name="Chapman S.B."/>
            <person name="Chen Z."/>
            <person name="Dunbar C."/>
            <person name="Freedman E."/>
            <person name="Gearin G."/>
            <person name="Gellesch M."/>
            <person name="Goldberg J."/>
            <person name="Griggs A."/>
            <person name="Gujja S."/>
            <person name="Heilman E.R."/>
            <person name="Heiman D."/>
            <person name="Howarth C."/>
            <person name="Larson L."/>
            <person name="Lui A."/>
            <person name="MacDonald P.J.P."/>
            <person name="Mehta T."/>
            <person name="Montmayeur A."/>
            <person name="Murphy C."/>
            <person name="Neiman D."/>
            <person name="Pearson M."/>
            <person name="Priest M."/>
            <person name="Roberts A."/>
            <person name="Saif S."/>
            <person name="Shea T."/>
            <person name="Shenoy N."/>
            <person name="Sisk P."/>
            <person name="Stolte C."/>
            <person name="Sykes S."/>
            <person name="White J."/>
            <person name="Yandava C."/>
            <person name="Wortman J."/>
            <person name="Nusbaum C."/>
            <person name="Birren B."/>
        </authorList>
    </citation>
    <scope>NUCLEOTIDE SEQUENCE</scope>
    <source>
        <strain evidence="3">ERTm2</strain>
    </source>
</reference>
<keyword evidence="2" id="KW-0732">Signal</keyword>
<feature type="compositionally biased region" description="Basic and acidic residues" evidence="1">
    <location>
        <begin position="642"/>
        <end position="657"/>
    </location>
</feature>
<dbReference type="HOGENOM" id="CLU_243494_0_0_1"/>
<feature type="region of interest" description="Disordered" evidence="1">
    <location>
        <begin position="638"/>
        <end position="657"/>
    </location>
</feature>
<dbReference type="STRING" id="944018.H8ZFE2"/>
<evidence type="ECO:0000256" key="1">
    <source>
        <dbReference type="SAM" id="MobiDB-lite"/>
    </source>
</evidence>
<protein>
    <submittedName>
        <fullName evidence="3">Uncharacterized protein</fullName>
    </submittedName>
</protein>
<feature type="region of interest" description="Disordered" evidence="1">
    <location>
        <begin position="772"/>
        <end position="791"/>
    </location>
</feature>
<feature type="region of interest" description="Disordered" evidence="1">
    <location>
        <begin position="1121"/>
        <end position="1253"/>
    </location>
</feature>
<feature type="signal peptide" evidence="2">
    <location>
        <begin position="1"/>
        <end position="26"/>
    </location>
</feature>
<feature type="compositionally biased region" description="Polar residues" evidence="1">
    <location>
        <begin position="1152"/>
        <end position="1161"/>
    </location>
</feature>
<name>H8ZFE2_NEMA1</name>
<evidence type="ECO:0000313" key="3">
    <source>
        <dbReference type="EMBL" id="EHY64694.1"/>
    </source>
</evidence>
<gene>
    <name evidence="3" type="ORF">NERG_02313</name>
</gene>
<feature type="compositionally biased region" description="Low complexity" evidence="1">
    <location>
        <begin position="1202"/>
        <end position="1253"/>
    </location>
</feature>
<sequence>MNFNYIFSFIYGLMLTSLELFQPLQGVHLDAVSTHTNLSGNSQIFGINEDTRYFSRKLLDNPATMPEITGDNLIKTRIARSTARKHHNPHKSQFKYGTAYNMTLSHVKPIKKTFHKAPIIFQEWLSLTHSTNACERYTSKPDITRDNPFIVLEGEINQQNTPGTMNIWKKYTSDNISIDIPANTQYPYKGNHVLVNSYFSGLGLVKIPLDGMEYIISKSKDPSTHILTVMDKESTKNTFPMITSFVISGNSVSAPDYMVSSDKNNPYIIVDTSKTQIHTGLWGCCNKVHMTAVDPVYVHTKAENPNLHHINTTLLESTNNYFNSKQGQEEPNILVQSTFELDLNKTVIIEEIKNNGKTAIIHFVEIFPSKDRVMIGRIDSYTPATKGILKKHEKSPINRRHRVRKGHSTVTIYQTLINRMKMTGPENEDLINNIRIYINTIYTNYKPSDSGFYPEINNLQAVNLKGFRRITKRNSFKAFTYEFLHSIKEYSFLLDIYNNMNSNNNNLFRKNQLNSKTHDREHLKVLQGILSSSKGLKPIKKISSNKIPGKQRFPEIIHDTEFFTQYCDGLSEIEGYDTIGFKNASLPMHVDKMFFYLSDGSTLNNHKLIEDWYKVMTYDVYPDSNDLYSDSHTTDVLGTKNNETKSKPDITRYKPESDYSKNNQKYTNLLSVHASYKLSSIVNKMRTLENLDLAHTLIKSHKIGSKIFSKLMKPYIVNVLSFYQMSMNLKYDSFRQFVTPITETLQEYDFNELTVLLTDKLKDFSLYQARPDLSAPKPQNNQKKIAKTRDNPKGKSAAIILHKMVTIIHKTIGIMDLFSSHYLKYLSAVANQVIDPNYNIEMQKLENMKASLRNDNLITYLLVANNMDINHNLKIVLTETLIPMQTNLLILANNALNIISKNIYAQLHRRSPADQEDLLVFMEISKNILLKEWMHQVSEYSNSIKIFNHLQASIIQGDNNPSETGNILTDNLLDKYMNIRASAVTSPKLYDWEPVPTIVISEDNLSSNINKRDLFMTELKANSTRIYNSPISEFLLESIKKTVQSEECAEYKAEIQSDLIKQYEEQINNAPDTAGKIIKRVTRNNPYISQGSRVLTSHVYNVGEMRPVYIFKDSLHDEKPVANESTTTKPIQTNYNSTPGSSKSIPDKTKYNSKTTSSDSLTKANPTMNNPTMTNSNSNSSKANPNSTPSKANPNSNPPQPNSNSNPSKTNSNSNPTMTKSNSNPSKTNSNSNPSMNKSNSNPTMNNPTSSPSSAVLNVLPVIPQTNLTHSEISGVIDELVDSSIMERLSESILTDIMSSSNITLPMLFHVPAYANGKYRMYSENNRVIPTILHSMITFSGKVQNYKVSQDDTNIFTNATYYNEAKEYAINLFSDVTNRIQAAATYIGPEDKQFNLNRYKIAKVLEHLYTIYEKEIHGIFDGIPKESIPRCSMVLPPGMCIKILQKNIAIINNIKGHINNISKYHSELNTPAILAEKLHSSIIPVHVTKFLEFFGEKNPSKMDANSDLLQSLLLVYNNPDNQNIIKFFESTDYNISKGQEKIEAFLMFFYHLHGKTLAELHAKMMEKSLCVEDKLSYNYGKNNEEFINLDNIKNHAELISKNVNELSANIRRKIESDRAVND</sequence>
<dbReference type="Proteomes" id="UP000005622">
    <property type="component" value="Unassembled WGS sequence"/>
</dbReference>
<feature type="chain" id="PRO_5003617474" evidence="2">
    <location>
        <begin position="27"/>
        <end position="1622"/>
    </location>
</feature>
<feature type="compositionally biased region" description="Polar residues" evidence="1">
    <location>
        <begin position="1123"/>
        <end position="1144"/>
    </location>
</feature>
<proteinExistence type="predicted"/>
<evidence type="ECO:0000256" key="2">
    <source>
        <dbReference type="SAM" id="SignalP"/>
    </source>
</evidence>
<organism evidence="3">
    <name type="scientific">Nematocida ausubeli (strain ATCC PRA-371 / ERTm2)</name>
    <name type="common">Nematode killer fungus</name>
    <dbReference type="NCBI Taxonomy" id="1913371"/>
    <lineage>
        <taxon>Eukaryota</taxon>
        <taxon>Fungi</taxon>
        <taxon>Fungi incertae sedis</taxon>
        <taxon>Microsporidia</taxon>
        <taxon>Nematocida</taxon>
    </lineage>
</organism>
<dbReference type="EMBL" id="JH604639">
    <property type="protein sequence ID" value="EHY64694.1"/>
    <property type="molecule type" value="Genomic_DNA"/>
</dbReference>